<sequence>MQYYEKHTDNKEKRAKRLAQKRYRELHLTEQIRKRGYYKPSIFVVYKANKDIWIIKRASNSKCQKYLKRATNRRIRNMPNEFMPIKGGQYKKAFDYWWEWY</sequence>
<proteinExistence type="predicted"/>
<comment type="caution">
    <text evidence="1">The sequence shown here is derived from an EMBL/GenBank/DDBJ whole genome shotgun (WGS) entry which is preliminary data.</text>
</comment>
<keyword evidence="2" id="KW-1185">Reference proteome</keyword>
<dbReference type="Proteomes" id="UP001516588">
    <property type="component" value="Unassembled WGS sequence"/>
</dbReference>
<dbReference type="EMBL" id="JADCKA010000005">
    <property type="protein sequence ID" value="MBE5035450.1"/>
    <property type="molecule type" value="Genomic_DNA"/>
</dbReference>
<accession>A0ABR9QX41</accession>
<evidence type="ECO:0000313" key="2">
    <source>
        <dbReference type="Proteomes" id="UP001516588"/>
    </source>
</evidence>
<name>A0ABR9QX41_9FIRM</name>
<dbReference type="RefSeq" id="WP_226385097.1">
    <property type="nucleotide sequence ID" value="NZ_JADCKA010000005.1"/>
</dbReference>
<evidence type="ECO:0000313" key="1">
    <source>
        <dbReference type="EMBL" id="MBE5035450.1"/>
    </source>
</evidence>
<reference evidence="1 2" key="1">
    <citation type="submission" date="2020-10" db="EMBL/GenBank/DDBJ databases">
        <title>ChiBAC.</title>
        <authorList>
            <person name="Zenner C."/>
            <person name="Hitch T.C.A."/>
            <person name="Clavel T."/>
        </authorList>
    </citation>
    <scope>NUCLEOTIDE SEQUENCE [LARGE SCALE GENOMIC DNA]</scope>
    <source>
        <strain evidence="1 2">DSM 108706</strain>
    </source>
</reference>
<organism evidence="1 2">
    <name type="scientific">Gallibacter intestinalis</name>
    <dbReference type="NCBI Taxonomy" id="2779356"/>
    <lineage>
        <taxon>Bacteria</taxon>
        <taxon>Bacillati</taxon>
        <taxon>Bacillota</taxon>
        <taxon>Clostridia</taxon>
        <taxon>Eubacteriales</taxon>
        <taxon>Eubacteriaceae</taxon>
        <taxon>Gallibacter</taxon>
    </lineage>
</organism>
<protein>
    <submittedName>
        <fullName evidence="1">Uncharacterized protein</fullName>
    </submittedName>
</protein>
<gene>
    <name evidence="1" type="ORF">INF20_04030</name>
</gene>